<evidence type="ECO:0000256" key="1">
    <source>
        <dbReference type="SAM" id="MobiDB-lite"/>
    </source>
</evidence>
<evidence type="ECO:0000313" key="3">
    <source>
        <dbReference type="Proteomes" id="UP001558613"/>
    </source>
</evidence>
<reference evidence="2 3" key="1">
    <citation type="submission" date="2023-09" db="EMBL/GenBank/DDBJ databases">
        <authorList>
            <person name="Wang M."/>
        </authorList>
    </citation>
    <scope>NUCLEOTIDE SEQUENCE [LARGE SCALE GENOMIC DNA]</scope>
    <source>
        <strain evidence="2">GT-2023</strain>
        <tissue evidence="2">Liver</tissue>
    </source>
</reference>
<comment type="caution">
    <text evidence="2">The sequence shown here is derived from an EMBL/GenBank/DDBJ whole genome shotgun (WGS) entry which is preliminary data.</text>
</comment>
<keyword evidence="3" id="KW-1185">Reference proteome</keyword>
<organism evidence="2 3">
    <name type="scientific">Cirrhinus molitorella</name>
    <name type="common">mud carp</name>
    <dbReference type="NCBI Taxonomy" id="172907"/>
    <lineage>
        <taxon>Eukaryota</taxon>
        <taxon>Metazoa</taxon>
        <taxon>Chordata</taxon>
        <taxon>Craniata</taxon>
        <taxon>Vertebrata</taxon>
        <taxon>Euteleostomi</taxon>
        <taxon>Actinopterygii</taxon>
        <taxon>Neopterygii</taxon>
        <taxon>Teleostei</taxon>
        <taxon>Ostariophysi</taxon>
        <taxon>Cypriniformes</taxon>
        <taxon>Cyprinidae</taxon>
        <taxon>Labeoninae</taxon>
        <taxon>Labeonini</taxon>
        <taxon>Cirrhinus</taxon>
    </lineage>
</organism>
<proteinExistence type="predicted"/>
<feature type="region of interest" description="Disordered" evidence="1">
    <location>
        <begin position="122"/>
        <end position="151"/>
    </location>
</feature>
<accession>A0ABR3MVU5</accession>
<evidence type="ECO:0000313" key="2">
    <source>
        <dbReference type="EMBL" id="KAL1268716.1"/>
    </source>
</evidence>
<dbReference type="EMBL" id="JAYMGO010000009">
    <property type="protein sequence ID" value="KAL1268716.1"/>
    <property type="molecule type" value="Genomic_DNA"/>
</dbReference>
<feature type="compositionally biased region" description="Low complexity" evidence="1">
    <location>
        <begin position="133"/>
        <end position="144"/>
    </location>
</feature>
<gene>
    <name evidence="2" type="ORF">QQF64_034079</name>
</gene>
<dbReference type="Proteomes" id="UP001558613">
    <property type="component" value="Unassembled WGS sequence"/>
</dbReference>
<sequence length="151" mass="17033">MERYLVSLNRTITALSTNEIAESLRLYSFLHAIDQSLSKYSLKCKKKVLAGPWRASQKRSGSTPGFLTDKKELTEMPCYKECSFPSLLVWQMSHCQSLESSHLHLLNMDMLPLNSRSLKIMRFPPSAKPPPQGWSSLPLSQQSSAPPPPQN</sequence>
<name>A0ABR3MVU5_9TELE</name>
<protein>
    <submittedName>
        <fullName evidence="2">Uncharacterized protein</fullName>
    </submittedName>
</protein>